<gene>
    <name evidence="3" type="ORF">SAMN04488498_109124</name>
</gene>
<keyword evidence="1" id="KW-0812">Transmembrane</keyword>
<name>A0A1I4B1I3_9HYPH</name>
<dbReference type="AlphaFoldDB" id="A0A1I4B1I3"/>
<keyword evidence="1" id="KW-0472">Membrane</keyword>
<proteinExistence type="predicted"/>
<evidence type="ECO:0000256" key="1">
    <source>
        <dbReference type="SAM" id="Phobius"/>
    </source>
</evidence>
<dbReference type="InterPro" id="IPR036465">
    <property type="entry name" value="vWFA_dom_sf"/>
</dbReference>
<sequence>MGLAGVLRQMIRRFLGDRRGNFAMLTAIAMVPIMGALTLAIDYGEMSRQRQLMLNSLDAAGIATARELVSGATDAKLTTYATDFFQSNLSKAINPADTTLTVVLPQNNTGGGTLKLCSKLVYHPYFVPVFYMLIKKAEEEISFNACTEVRLKNTLEVALVLDNSGSMSEKGKGSTKTRLELLKDASTKLVDTIAKEGETLKQIDKPVQFGLVPFAASVNVGPGNAMDSAGLPKSWMDGLGISPVHHENFDWRKVRDGELGAQKKVEQNGNGWIKKGTDWGSSNGKPATRFSLYEDIQTLSGEKVAWKGCVEARPSPYNNDDTLPTASNPATLFVPMFAPDEPDRVEDDDDYLYGTYGNSWWPDRLADTVRHRQEDVQKYFRKASSFGASGPNQSCTTTPITSLQDVTKGSGKDDVKAAINAMQATGNTNVPEGMAWGWRVVSHGEPFTEGRPDNERGNDKVVIVLTDGENTYGDLNDSTYNDPLRNRSTYAAYAYAGKAYNGGDSRIFKDTSVSKTTFTADNYNAAMNQHFKKLCDNAKAPKTQGGNDPHVIVMTVALDLNASDNYEKRQIDALQDCASFSRVNPEKKLFWNATGGELEKVFKEIADELSNLRIVS</sequence>
<organism evidence="3 4">
    <name type="scientific">Neomesorhizobium albiziae</name>
    <dbReference type="NCBI Taxonomy" id="335020"/>
    <lineage>
        <taxon>Bacteria</taxon>
        <taxon>Pseudomonadati</taxon>
        <taxon>Pseudomonadota</taxon>
        <taxon>Alphaproteobacteria</taxon>
        <taxon>Hyphomicrobiales</taxon>
        <taxon>Phyllobacteriaceae</taxon>
        <taxon>Neomesorhizobium</taxon>
    </lineage>
</organism>
<feature type="domain" description="VWFA" evidence="2">
    <location>
        <begin position="156"/>
        <end position="219"/>
    </location>
</feature>
<dbReference type="EMBL" id="FOSL01000009">
    <property type="protein sequence ID" value="SFK62635.1"/>
    <property type="molecule type" value="Genomic_DNA"/>
</dbReference>
<accession>A0A1I4B1I3</accession>
<keyword evidence="1" id="KW-1133">Transmembrane helix</keyword>
<dbReference type="PROSITE" id="PS50234">
    <property type="entry name" value="VWFA"/>
    <property type="match status" value="1"/>
</dbReference>
<dbReference type="Pfam" id="PF13400">
    <property type="entry name" value="Tad"/>
    <property type="match status" value="1"/>
</dbReference>
<reference evidence="3 4" key="1">
    <citation type="submission" date="2016-10" db="EMBL/GenBank/DDBJ databases">
        <authorList>
            <person name="Varghese N."/>
            <person name="Submissions S."/>
        </authorList>
    </citation>
    <scope>NUCLEOTIDE SEQUENCE [LARGE SCALE GENOMIC DNA]</scope>
    <source>
        <strain evidence="3 4">DSM 21822</strain>
    </source>
</reference>
<dbReference type="SUPFAM" id="SSF53300">
    <property type="entry name" value="vWA-like"/>
    <property type="match status" value="1"/>
</dbReference>
<evidence type="ECO:0000313" key="3">
    <source>
        <dbReference type="EMBL" id="SFK62635.1"/>
    </source>
</evidence>
<protein>
    <submittedName>
        <fullName evidence="3">Flp pilus-assembly TadE/G-like</fullName>
    </submittedName>
</protein>
<keyword evidence="4" id="KW-1185">Reference proteome</keyword>
<dbReference type="Proteomes" id="UP000323300">
    <property type="component" value="Unassembled WGS sequence"/>
</dbReference>
<dbReference type="InterPro" id="IPR028087">
    <property type="entry name" value="Tad_N"/>
</dbReference>
<dbReference type="InterPro" id="IPR002035">
    <property type="entry name" value="VWF_A"/>
</dbReference>
<feature type="transmembrane region" description="Helical" evidence="1">
    <location>
        <begin position="21"/>
        <end position="41"/>
    </location>
</feature>
<evidence type="ECO:0000313" key="4">
    <source>
        <dbReference type="Proteomes" id="UP000323300"/>
    </source>
</evidence>
<evidence type="ECO:0000259" key="2">
    <source>
        <dbReference type="PROSITE" id="PS50234"/>
    </source>
</evidence>
<dbReference type="Gene3D" id="3.40.50.410">
    <property type="entry name" value="von Willebrand factor, type A domain"/>
    <property type="match status" value="1"/>
</dbReference>